<sequence length="136" mass="15162">MQITRNRVLALKSSSADAEFRFEIEGPIMPLCLTRIIDLFNVTQRGTFGVSLSPFNNSKGVNVHPMPSESVSTQMVPNPKALLPKFQSEELDELAHSCGVTRRELDTLTKPPSAQLTSVRRIQKESSSSPYVWWAS</sequence>
<reference evidence="1 2" key="1">
    <citation type="submission" date="2011-02" db="EMBL/GenBank/DDBJ databases">
        <title>The Genome Sequence of Sphaeroforma arctica JP610.</title>
        <authorList>
            <consortium name="The Broad Institute Genome Sequencing Platform"/>
            <person name="Russ C."/>
            <person name="Cuomo C."/>
            <person name="Young S.K."/>
            <person name="Zeng Q."/>
            <person name="Gargeya S."/>
            <person name="Alvarado L."/>
            <person name="Berlin A."/>
            <person name="Chapman S.B."/>
            <person name="Chen Z."/>
            <person name="Freedman E."/>
            <person name="Gellesch M."/>
            <person name="Goldberg J."/>
            <person name="Griggs A."/>
            <person name="Gujja S."/>
            <person name="Heilman E."/>
            <person name="Heiman D."/>
            <person name="Howarth C."/>
            <person name="Mehta T."/>
            <person name="Neiman D."/>
            <person name="Pearson M."/>
            <person name="Roberts A."/>
            <person name="Saif S."/>
            <person name="Shea T."/>
            <person name="Shenoy N."/>
            <person name="Sisk P."/>
            <person name="Stolte C."/>
            <person name="Sykes S."/>
            <person name="White J."/>
            <person name="Yandava C."/>
            <person name="Burger G."/>
            <person name="Gray M.W."/>
            <person name="Holland P.W.H."/>
            <person name="King N."/>
            <person name="Lang F.B.F."/>
            <person name="Roger A.J."/>
            <person name="Ruiz-Trillo I."/>
            <person name="Haas B."/>
            <person name="Nusbaum C."/>
            <person name="Birren B."/>
        </authorList>
    </citation>
    <scope>NUCLEOTIDE SEQUENCE [LARGE SCALE GENOMIC DNA]</scope>
    <source>
        <strain evidence="1 2">JP610</strain>
    </source>
</reference>
<dbReference type="EMBL" id="KQ242423">
    <property type="protein sequence ID" value="KNC78798.1"/>
    <property type="molecule type" value="Genomic_DNA"/>
</dbReference>
<accession>A0A0L0FS45</accession>
<keyword evidence="2" id="KW-1185">Reference proteome</keyword>
<dbReference type="Proteomes" id="UP000054560">
    <property type="component" value="Unassembled WGS sequence"/>
</dbReference>
<evidence type="ECO:0000313" key="2">
    <source>
        <dbReference type="Proteomes" id="UP000054560"/>
    </source>
</evidence>
<protein>
    <submittedName>
        <fullName evidence="1">Uncharacterized protein</fullName>
    </submittedName>
</protein>
<dbReference type="AlphaFoldDB" id="A0A0L0FS45"/>
<gene>
    <name evidence="1" type="ORF">SARC_08787</name>
</gene>
<dbReference type="GeneID" id="25909291"/>
<dbReference type="RefSeq" id="XP_014152700.1">
    <property type="nucleotide sequence ID" value="XM_014297225.1"/>
</dbReference>
<organism evidence="1 2">
    <name type="scientific">Sphaeroforma arctica JP610</name>
    <dbReference type="NCBI Taxonomy" id="667725"/>
    <lineage>
        <taxon>Eukaryota</taxon>
        <taxon>Ichthyosporea</taxon>
        <taxon>Ichthyophonida</taxon>
        <taxon>Sphaeroforma</taxon>
    </lineage>
</organism>
<evidence type="ECO:0000313" key="1">
    <source>
        <dbReference type="EMBL" id="KNC78798.1"/>
    </source>
</evidence>
<name>A0A0L0FS45_9EUKA</name>
<proteinExistence type="predicted"/>